<dbReference type="AlphaFoldDB" id="A0A163EQ87"/>
<sequence>MPADISGKDTLSRALTVYNDGFALVKETRRLPEFPADGVLRYLDVAQRIETESILVEGLDIREMNYEYDLVDKNKLLEKYIGRELTVVDPKSGKRTGYRLLSVANGMVVEDLETGEIVLDPVGQVRLPELPGGLILTPALVWYAAQAASDKVRVSYLTQGMTWETDYVIALPAESADEETFSLTGWMTLRNESGMTYEDAVLRVLAGEVHRAEGPDRFILYSAVEERGMPEHESFADYHLYTIPGTVTIKDRQQKQVRLIGAEGAKGRTIYEAGPYDRNPGIYFEFDNTEAAGLGFPLPQGTVKFYRDNPSDGTAEFVGEDRIGHTAEGERIRLRMGSAFDITVDSGLTSSRKEGRYDFESYMYAIRNAKDVPVTVIIRHPVHERHWDIAESDHPAERKFGDVLIAVTVPAGKEETVRFTLRIDRSITVAGEEE</sequence>
<protein>
    <recommendedName>
        <fullName evidence="3">DUF4139 domain-containing protein</fullName>
    </recommendedName>
</protein>
<accession>A0A163EQ87</accession>
<comment type="caution">
    <text evidence="1">The sequence shown here is derived from an EMBL/GenBank/DDBJ whole genome shotgun (WGS) entry which is preliminary data.</text>
</comment>
<gene>
    <name evidence="1" type="ORF">AV656_14175</name>
</gene>
<dbReference type="Proteomes" id="UP000076490">
    <property type="component" value="Unassembled WGS sequence"/>
</dbReference>
<dbReference type="EMBL" id="LQNT01000012">
    <property type="protein sequence ID" value="KZE36921.1"/>
    <property type="molecule type" value="Genomic_DNA"/>
</dbReference>
<dbReference type="RefSeq" id="WP_063183288.1">
    <property type="nucleotide sequence ID" value="NZ_LQNT01000012.1"/>
</dbReference>
<evidence type="ECO:0008006" key="3">
    <source>
        <dbReference type="Google" id="ProtNLM"/>
    </source>
</evidence>
<dbReference type="PANTHER" id="PTHR38075:SF1">
    <property type="entry name" value="DUF4139 DOMAIN-CONTAINING PROTEIN"/>
    <property type="match status" value="1"/>
</dbReference>
<organism evidence="1 2">
    <name type="scientific">Bhargavaea cecembensis</name>
    <dbReference type="NCBI Taxonomy" id="394098"/>
    <lineage>
        <taxon>Bacteria</taxon>
        <taxon>Bacillati</taxon>
        <taxon>Bacillota</taxon>
        <taxon>Bacilli</taxon>
        <taxon>Bacillales</taxon>
        <taxon>Caryophanaceae</taxon>
        <taxon>Bhargavaea</taxon>
    </lineage>
</organism>
<dbReference type="PANTHER" id="PTHR38075">
    <property type="entry name" value="DUF4139 DOMAIN-CONTAINING PROTEIN"/>
    <property type="match status" value="1"/>
</dbReference>
<proteinExistence type="predicted"/>
<name>A0A163EQ87_9BACL</name>
<reference evidence="1 2" key="1">
    <citation type="submission" date="2016-01" db="EMBL/GenBank/DDBJ databases">
        <title>Whole genome sequencing of Bhargavaea cecembensis T14.</title>
        <authorList>
            <person name="Hong K.W."/>
        </authorList>
    </citation>
    <scope>NUCLEOTIDE SEQUENCE [LARGE SCALE GENOMIC DNA]</scope>
    <source>
        <strain evidence="1 2">T14</strain>
    </source>
</reference>
<evidence type="ECO:0000313" key="2">
    <source>
        <dbReference type="Proteomes" id="UP000076490"/>
    </source>
</evidence>
<dbReference type="OrthoDB" id="9783078at2"/>
<evidence type="ECO:0000313" key="1">
    <source>
        <dbReference type="EMBL" id="KZE36921.1"/>
    </source>
</evidence>